<dbReference type="InterPro" id="IPR043749">
    <property type="entry name" value="DUF5694"/>
</dbReference>
<organism evidence="2 3">
    <name type="scientific">Candidatus Viadribacter manganicus</name>
    <dbReference type="NCBI Taxonomy" id="1759059"/>
    <lineage>
        <taxon>Bacteria</taxon>
        <taxon>Pseudomonadati</taxon>
        <taxon>Pseudomonadota</taxon>
        <taxon>Alphaproteobacteria</taxon>
        <taxon>Hyphomonadales</taxon>
        <taxon>Hyphomonadaceae</taxon>
        <taxon>Candidatus Viadribacter</taxon>
    </lineage>
</organism>
<feature type="chain" id="PRO_5008518856" description="TraB/GumN family protein" evidence="1">
    <location>
        <begin position="21"/>
        <end position="363"/>
    </location>
</feature>
<dbReference type="OrthoDB" id="69432at2"/>
<dbReference type="AlphaFoldDB" id="A0A1B1AIC9"/>
<gene>
    <name evidence="2" type="ORF">ATE48_10460</name>
</gene>
<feature type="signal peptide" evidence="1">
    <location>
        <begin position="1"/>
        <end position="20"/>
    </location>
</feature>
<sequence length="363" mass="40267">MKSLFIAAALTLAAVAPASAQNRPFDPREYQGRHVGEATQILVIGTPHLSGTPENFDPAVLEPLLQRLQAFHPDAIAIEALPGRSIEQMWQFRESYPQTAQQYGGRAMALSGISRGLVGMDMAEANAEIRRVLADWPASPTPAQRRRLTALFVAAGEPASAIVQWWRLEPSERIADENISRLLAEQLATYETPARKNEDQLIAARLAVRLGHERVYPTDDQSDDVAPDFETNMEAFIGEPWFAALMADPNFTPLREAGQHLTTPEEALATYRFINSARTGRTDANGQWLNMINRASPSQVGRARVAAWETRNLRMIANIREVSARYPGGRILVIVGSAHKPWFDAYLSMMSDVEVVDATRVLR</sequence>
<dbReference type="KEGG" id="cbot:ATE48_10460"/>
<reference evidence="2 3" key="1">
    <citation type="submission" date="2015-11" db="EMBL/GenBank/DDBJ databases">
        <title>Whole-Genome Sequence of Candidatus Oderbacter manganicum from the National Park Lower Oder Valley, Germany.</title>
        <authorList>
            <person name="Braun B."/>
            <person name="Liere K."/>
            <person name="Szewzyk U."/>
        </authorList>
    </citation>
    <scope>NUCLEOTIDE SEQUENCE [LARGE SCALE GENOMIC DNA]</scope>
    <source>
        <strain evidence="2 3">OTSz_A_272</strain>
    </source>
</reference>
<accession>A0A1B1AIC9</accession>
<evidence type="ECO:0008006" key="4">
    <source>
        <dbReference type="Google" id="ProtNLM"/>
    </source>
</evidence>
<dbReference type="Proteomes" id="UP000092498">
    <property type="component" value="Chromosome"/>
</dbReference>
<evidence type="ECO:0000256" key="1">
    <source>
        <dbReference type="SAM" id="SignalP"/>
    </source>
</evidence>
<dbReference type="Pfam" id="PF18950">
    <property type="entry name" value="DUF5694"/>
    <property type="match status" value="1"/>
</dbReference>
<evidence type="ECO:0000313" key="3">
    <source>
        <dbReference type="Proteomes" id="UP000092498"/>
    </source>
</evidence>
<protein>
    <recommendedName>
        <fullName evidence="4">TraB/GumN family protein</fullName>
    </recommendedName>
</protein>
<proteinExistence type="predicted"/>
<keyword evidence="3" id="KW-1185">Reference proteome</keyword>
<name>A0A1B1AIC9_9PROT</name>
<dbReference type="InParanoid" id="A0A1B1AIC9"/>
<evidence type="ECO:0000313" key="2">
    <source>
        <dbReference type="EMBL" id="ANP46308.1"/>
    </source>
</evidence>
<keyword evidence="1" id="KW-0732">Signal</keyword>
<dbReference type="RefSeq" id="WP_066771110.1">
    <property type="nucleotide sequence ID" value="NZ_CP013244.1"/>
</dbReference>
<dbReference type="EMBL" id="CP013244">
    <property type="protein sequence ID" value="ANP46308.1"/>
    <property type="molecule type" value="Genomic_DNA"/>
</dbReference>